<sequence length="172" mass="19532">MHNKIIRYSIGSDLVIYILRCLIGFLIGYQLYLYFNEYEAYWTLLSIVLVISPEAKDAKRLSVERFKSNLIGSIIGLLCFVLYQPNIYIILLGIVLAIVVCYLFQLMNVARTAIVAFIIVAIHEQSQLNWLPALYRFVSVTAGCLIGLSITIVTSLLINYLRNKAGLPHEKL</sequence>
<feature type="transmembrane region" description="Helical" evidence="5">
    <location>
        <begin position="89"/>
        <end position="122"/>
    </location>
</feature>
<dbReference type="Pfam" id="PF13515">
    <property type="entry name" value="FUSC_2"/>
    <property type="match status" value="1"/>
</dbReference>
<name>A0A4Q9Z1Q8_9FLAO</name>
<evidence type="ECO:0000259" key="6">
    <source>
        <dbReference type="Pfam" id="PF13515"/>
    </source>
</evidence>
<accession>A0A4Q9Z1Q8</accession>
<gene>
    <name evidence="7" type="ORF">EZL74_03725</name>
</gene>
<dbReference type="OrthoDB" id="670056at2"/>
<dbReference type="GO" id="GO:0016020">
    <property type="term" value="C:membrane"/>
    <property type="evidence" value="ECO:0007669"/>
    <property type="project" value="UniProtKB-SubCell"/>
</dbReference>
<dbReference type="RefSeq" id="WP_131475256.1">
    <property type="nucleotide sequence ID" value="NZ_SJPE01000003.1"/>
</dbReference>
<evidence type="ECO:0000313" key="7">
    <source>
        <dbReference type="EMBL" id="TBX70295.1"/>
    </source>
</evidence>
<keyword evidence="2 5" id="KW-0812">Transmembrane</keyword>
<dbReference type="InterPro" id="IPR049453">
    <property type="entry name" value="Memb_transporter_dom"/>
</dbReference>
<feature type="transmembrane region" description="Helical" evidence="5">
    <location>
        <begin position="14"/>
        <end position="32"/>
    </location>
</feature>
<keyword evidence="4 5" id="KW-0472">Membrane</keyword>
<keyword evidence="8" id="KW-1185">Reference proteome</keyword>
<organism evidence="7 8">
    <name type="scientific">Flavobacterium silvisoli</name>
    <dbReference type="NCBI Taxonomy" id="2529433"/>
    <lineage>
        <taxon>Bacteria</taxon>
        <taxon>Pseudomonadati</taxon>
        <taxon>Bacteroidota</taxon>
        <taxon>Flavobacteriia</taxon>
        <taxon>Flavobacteriales</taxon>
        <taxon>Flavobacteriaceae</taxon>
        <taxon>Flavobacterium</taxon>
    </lineage>
</organism>
<keyword evidence="3 5" id="KW-1133">Transmembrane helix</keyword>
<comment type="caution">
    <text evidence="7">The sequence shown here is derived from an EMBL/GenBank/DDBJ whole genome shotgun (WGS) entry which is preliminary data.</text>
</comment>
<evidence type="ECO:0000256" key="2">
    <source>
        <dbReference type="ARBA" id="ARBA00022692"/>
    </source>
</evidence>
<feature type="transmembrane region" description="Helical" evidence="5">
    <location>
        <begin position="134"/>
        <end position="158"/>
    </location>
</feature>
<evidence type="ECO:0000256" key="5">
    <source>
        <dbReference type="SAM" id="Phobius"/>
    </source>
</evidence>
<proteinExistence type="predicted"/>
<feature type="domain" description="Integral membrane bound transporter" evidence="6">
    <location>
        <begin position="31"/>
        <end position="149"/>
    </location>
</feature>
<evidence type="ECO:0000256" key="4">
    <source>
        <dbReference type="ARBA" id="ARBA00023136"/>
    </source>
</evidence>
<reference evidence="7 8" key="1">
    <citation type="submission" date="2019-02" db="EMBL/GenBank/DDBJ databases">
        <title>Flavobacterium sp. RD-2-33 isolated from forest soil.</title>
        <authorList>
            <person name="Chaudhary D.K."/>
        </authorList>
    </citation>
    <scope>NUCLEOTIDE SEQUENCE [LARGE SCALE GENOMIC DNA]</scope>
    <source>
        <strain evidence="7 8">RD-2-33</strain>
    </source>
</reference>
<evidence type="ECO:0000256" key="1">
    <source>
        <dbReference type="ARBA" id="ARBA00004141"/>
    </source>
</evidence>
<dbReference type="AlphaFoldDB" id="A0A4Q9Z1Q8"/>
<dbReference type="EMBL" id="SJPE01000003">
    <property type="protein sequence ID" value="TBX70295.1"/>
    <property type="molecule type" value="Genomic_DNA"/>
</dbReference>
<protein>
    <submittedName>
        <fullName evidence="7">FUSC family protein</fullName>
    </submittedName>
</protein>
<evidence type="ECO:0000313" key="8">
    <source>
        <dbReference type="Proteomes" id="UP000293300"/>
    </source>
</evidence>
<feature type="transmembrane region" description="Helical" evidence="5">
    <location>
        <begin position="66"/>
        <end position="83"/>
    </location>
</feature>
<evidence type="ECO:0000256" key="3">
    <source>
        <dbReference type="ARBA" id="ARBA00022989"/>
    </source>
</evidence>
<dbReference type="Proteomes" id="UP000293300">
    <property type="component" value="Unassembled WGS sequence"/>
</dbReference>
<comment type="subcellular location">
    <subcellularLocation>
        <location evidence="1">Membrane</location>
        <topology evidence="1">Multi-pass membrane protein</topology>
    </subcellularLocation>
</comment>